<dbReference type="SUPFAM" id="SSF54791">
    <property type="entry name" value="Eukaryotic type KH-domain (KH-domain type I)"/>
    <property type="match status" value="4"/>
</dbReference>
<comment type="caution">
    <text evidence="8">The sequence shown here is derived from an EMBL/GenBank/DDBJ whole genome shotgun (WGS) entry which is preliminary data.</text>
</comment>
<keyword evidence="4" id="KW-0539">Nucleus</keyword>
<dbReference type="PROSITE" id="PS50084">
    <property type="entry name" value="KH_TYPE_1"/>
    <property type="match status" value="4"/>
</dbReference>
<accession>A0A8X7QEU7</accession>
<feature type="compositionally biased region" description="Basic and acidic residues" evidence="6">
    <location>
        <begin position="695"/>
        <end position="705"/>
    </location>
</feature>
<evidence type="ECO:0000259" key="7">
    <source>
        <dbReference type="SMART" id="SM00322"/>
    </source>
</evidence>
<protein>
    <recommendedName>
        <fullName evidence="7">K Homology domain-containing protein</fullName>
    </recommendedName>
</protein>
<dbReference type="InterPro" id="IPR004087">
    <property type="entry name" value="KH_dom"/>
</dbReference>
<dbReference type="PANTHER" id="PTHR10288">
    <property type="entry name" value="KH DOMAIN CONTAINING RNA BINDING PROTEIN"/>
    <property type="match status" value="1"/>
</dbReference>
<organism evidence="8 9">
    <name type="scientific">Brassica carinata</name>
    <name type="common">Ethiopian mustard</name>
    <name type="synonym">Abyssinian cabbage</name>
    <dbReference type="NCBI Taxonomy" id="52824"/>
    <lineage>
        <taxon>Eukaryota</taxon>
        <taxon>Viridiplantae</taxon>
        <taxon>Streptophyta</taxon>
        <taxon>Embryophyta</taxon>
        <taxon>Tracheophyta</taxon>
        <taxon>Spermatophyta</taxon>
        <taxon>Magnoliopsida</taxon>
        <taxon>eudicotyledons</taxon>
        <taxon>Gunneridae</taxon>
        <taxon>Pentapetalae</taxon>
        <taxon>rosids</taxon>
        <taxon>malvids</taxon>
        <taxon>Brassicales</taxon>
        <taxon>Brassicaceae</taxon>
        <taxon>Brassiceae</taxon>
        <taxon>Brassica</taxon>
    </lineage>
</organism>
<dbReference type="GO" id="GO:0009911">
    <property type="term" value="P:positive regulation of flower development"/>
    <property type="evidence" value="ECO:0007669"/>
    <property type="project" value="UniProtKB-ARBA"/>
</dbReference>
<evidence type="ECO:0000256" key="1">
    <source>
        <dbReference type="ARBA" id="ARBA00004123"/>
    </source>
</evidence>
<keyword evidence="3 5" id="KW-0694">RNA-binding</keyword>
<proteinExistence type="predicted"/>
<feature type="domain" description="K Homology" evidence="7">
    <location>
        <begin position="530"/>
        <end position="605"/>
    </location>
</feature>
<dbReference type="CDD" id="cd22459">
    <property type="entry name" value="KH-I_PEPPER_rpt1_like"/>
    <property type="match status" value="1"/>
</dbReference>
<reference evidence="8 9" key="1">
    <citation type="submission" date="2020-02" db="EMBL/GenBank/DDBJ databases">
        <authorList>
            <person name="Ma Q."/>
            <person name="Huang Y."/>
            <person name="Song X."/>
            <person name="Pei D."/>
        </authorList>
    </citation>
    <scope>NUCLEOTIDE SEQUENCE [LARGE SCALE GENOMIC DNA]</scope>
    <source>
        <strain evidence="8">Sxm20200214</strain>
        <tissue evidence="8">Leaf</tissue>
    </source>
</reference>
<dbReference type="Gene3D" id="3.30.310.210">
    <property type="match status" value="2"/>
</dbReference>
<comment type="subcellular location">
    <subcellularLocation>
        <location evidence="1">Nucleus</location>
    </subcellularLocation>
</comment>
<dbReference type="GO" id="GO:0003723">
    <property type="term" value="F:RNA binding"/>
    <property type="evidence" value="ECO:0007669"/>
    <property type="project" value="UniProtKB-UniRule"/>
</dbReference>
<dbReference type="OrthoDB" id="1937934at2759"/>
<dbReference type="InterPro" id="IPR004088">
    <property type="entry name" value="KH_dom_type_1"/>
</dbReference>
<dbReference type="FunFam" id="3.30.310.210:FF:000002">
    <property type="entry name" value="KH domain-containing protein"/>
    <property type="match status" value="2"/>
</dbReference>
<evidence type="ECO:0000313" key="9">
    <source>
        <dbReference type="Proteomes" id="UP000886595"/>
    </source>
</evidence>
<gene>
    <name evidence="8" type="ORF">Bca52824_062783</name>
</gene>
<dbReference type="AlphaFoldDB" id="A0A8X7QEU7"/>
<keyword evidence="9" id="KW-1185">Reference proteome</keyword>
<name>A0A8X7QEU7_BRACI</name>
<dbReference type="Proteomes" id="UP000886595">
    <property type="component" value="Unassembled WGS sequence"/>
</dbReference>
<evidence type="ECO:0000256" key="4">
    <source>
        <dbReference type="ARBA" id="ARBA00023242"/>
    </source>
</evidence>
<feature type="domain" description="K Homology" evidence="7">
    <location>
        <begin position="415"/>
        <end position="491"/>
    </location>
</feature>
<evidence type="ECO:0000256" key="2">
    <source>
        <dbReference type="ARBA" id="ARBA00022737"/>
    </source>
</evidence>
<evidence type="ECO:0000256" key="5">
    <source>
        <dbReference type="PROSITE-ProRule" id="PRU00117"/>
    </source>
</evidence>
<keyword evidence="2" id="KW-0677">Repeat</keyword>
<feature type="domain" description="K Homology" evidence="7">
    <location>
        <begin position="615"/>
        <end position="690"/>
    </location>
</feature>
<dbReference type="SMART" id="SM00322">
    <property type="entry name" value="KH"/>
    <property type="match status" value="4"/>
</dbReference>
<evidence type="ECO:0000256" key="3">
    <source>
        <dbReference type="ARBA" id="ARBA00022884"/>
    </source>
</evidence>
<dbReference type="Pfam" id="PF00013">
    <property type="entry name" value="KH_1"/>
    <property type="match status" value="4"/>
</dbReference>
<feature type="domain" description="K Homology" evidence="7">
    <location>
        <begin position="315"/>
        <end position="402"/>
    </location>
</feature>
<dbReference type="EMBL" id="JAAMPC010000013">
    <property type="protein sequence ID" value="KAG2268228.1"/>
    <property type="molecule type" value="Genomic_DNA"/>
</dbReference>
<evidence type="ECO:0000256" key="6">
    <source>
        <dbReference type="SAM" id="MobiDB-lite"/>
    </source>
</evidence>
<dbReference type="InterPro" id="IPR036612">
    <property type="entry name" value="KH_dom_type_1_sf"/>
</dbReference>
<dbReference type="CDD" id="cd22460">
    <property type="entry name" value="KH-I_PEPPER_rpt2_like"/>
    <property type="match status" value="2"/>
</dbReference>
<evidence type="ECO:0000313" key="8">
    <source>
        <dbReference type="EMBL" id="KAG2268228.1"/>
    </source>
</evidence>
<sequence length="719" mass="79343">MNIRIWYGRCTDRTDPYVPGRSQKCITRPFEVDANLGRDQTNCAKIGSTEPRTAHLRDVWPRLISKLPASFPRPRPSRVMNLRYSLFIFRVSAVKTRPLLLRYGHPRSSSSSQSTTINLQATVNHLPSFRPCSGPPPCSVFTVASSFAVVASNPVMAFFPETSIGVSLQSRLCLPRRALLRDGLKPHVIVSPALAVVGSKLAVSSSSGSAWRRKLVSTNVLVPLSFQTPRTTTEAEERSGYILRQVGRIDRRSLTNSSPPEVKLFSFLSLVEMASSTVRNVHGKRSSFQSEFTGNGASKRRNLHDETDRNVIGSEDTVYRYLCPVKKTGSIIGKGGEIAKQIRSETKSNMRIKQALPGCEERVVTIYSTSDELNHFGDDGEIVCPALDALFKVHDMIVAEVNEDDDDDDDLGDKQTVTVRMLVPSDQIGCVIGKGGQVIQNLRNETNAQIRVIKDNLPACALTLSHDELLQIIGEPLIVREALYQVASLLHDNPSRFQHSLLSSQSTLMHQPSTISHRNHAARRDLADATEFCVSFICPAENVGGVIGKGGGFINQIRQETGATIRVTTSESEEDDSIIFISSKEFYEDQSPTVNAAIRLQERCSEKVGTDTNDSTISTRLLVSSSNIGCLIGKGGAVISEMRSVTRANIRILQKENVPKIAREDEEMVQITGNPDAAMKALTQVILRSNKPKYAKRDGSKDQDYGRLNLNSKRRNHVS</sequence>
<dbReference type="GO" id="GO:0005634">
    <property type="term" value="C:nucleus"/>
    <property type="evidence" value="ECO:0007669"/>
    <property type="project" value="UniProtKB-SubCell"/>
</dbReference>
<feature type="region of interest" description="Disordered" evidence="6">
    <location>
        <begin position="691"/>
        <end position="719"/>
    </location>
</feature>